<keyword evidence="1" id="KW-0472">Membrane</keyword>
<dbReference type="PANTHER" id="PTHR37804">
    <property type="entry name" value="CDAA REGULATORY PROTEIN CDAR"/>
    <property type="match status" value="1"/>
</dbReference>
<dbReference type="Proteomes" id="UP000075531">
    <property type="component" value="Unassembled WGS sequence"/>
</dbReference>
<dbReference type="OrthoDB" id="2111604at2"/>
<feature type="transmembrane region" description="Helical" evidence="1">
    <location>
        <begin position="9"/>
        <end position="26"/>
    </location>
</feature>
<comment type="caution">
    <text evidence="2">The sequence shown here is derived from an EMBL/GenBank/DDBJ whole genome shotgun (WGS) entry which is preliminary data.</text>
</comment>
<organism evidence="2 3">
    <name type="scientific">Clostridium tepidiprofundi DSM 19306</name>
    <dbReference type="NCBI Taxonomy" id="1121338"/>
    <lineage>
        <taxon>Bacteria</taxon>
        <taxon>Bacillati</taxon>
        <taxon>Bacillota</taxon>
        <taxon>Clostridia</taxon>
        <taxon>Eubacteriales</taxon>
        <taxon>Clostridiaceae</taxon>
        <taxon>Clostridium</taxon>
    </lineage>
</organism>
<evidence type="ECO:0000256" key="1">
    <source>
        <dbReference type="SAM" id="Phobius"/>
    </source>
</evidence>
<dbReference type="Gene3D" id="2.170.120.30">
    <property type="match status" value="2"/>
</dbReference>
<keyword evidence="1" id="KW-1133">Transmembrane helix</keyword>
<dbReference type="PANTHER" id="PTHR37804:SF1">
    <property type="entry name" value="CDAA REGULATORY PROTEIN CDAR"/>
    <property type="match status" value="1"/>
</dbReference>
<evidence type="ECO:0000313" key="2">
    <source>
        <dbReference type="EMBL" id="KYH35241.1"/>
    </source>
</evidence>
<gene>
    <name evidence="2" type="ORF">CLTEP_08660</name>
</gene>
<protein>
    <submittedName>
        <fullName evidence="2">YbbR-like protein</fullName>
    </submittedName>
</protein>
<accession>A0A151B5P1</accession>
<proteinExistence type="predicted"/>
<keyword evidence="3" id="KW-1185">Reference proteome</keyword>
<dbReference type="RefSeq" id="WP_066823102.1">
    <property type="nucleotide sequence ID" value="NZ_LTBA01000005.1"/>
</dbReference>
<evidence type="ECO:0000313" key="3">
    <source>
        <dbReference type="Proteomes" id="UP000075531"/>
    </source>
</evidence>
<dbReference type="InterPro" id="IPR053154">
    <property type="entry name" value="c-di-AMP_regulator"/>
</dbReference>
<reference evidence="2 3" key="1">
    <citation type="submission" date="2016-02" db="EMBL/GenBank/DDBJ databases">
        <title>Genome sequence of Clostridium tepidiprofundi DSM 19306.</title>
        <authorList>
            <person name="Poehlein A."/>
            <person name="Daniel R."/>
        </authorList>
    </citation>
    <scope>NUCLEOTIDE SEQUENCE [LARGE SCALE GENOMIC DNA]</scope>
    <source>
        <strain evidence="2 3">DSM 19306</strain>
    </source>
</reference>
<sequence length="410" mass="46040">MEKENKNQWIIKICCVFAAFVLWLYISNMENPVITYTLKNVPVELKNVDSLSQYKLVLTDKEEHYVNLSLRGIASDVYKLKPDDFKIVADLSAYRVKNGENRIPIEIKKSPENVSINNSNGLWVSVDLDELIEKTVPVKINVQGKVAEGYYAYNPIIKPTDVIVYGASKYVNAVSKVEADVYINKEDKDITVSTALMAVDLAKRSIKNVKIQPNFVDVLIPIKKIKTVDVKIETKGELNKKYVLSSINLDIDKVLIVGDKDILKRVNYLKTEPIDLSKVNESTVKEVKLIVPDGIKLVNDTNLVNANIEIEKIAYKNLTLNIDIKNLAEQYEAELDSNDVSLVIQGVESDINALYDGIVKCQVDLTDLGEGKHVIPIEVDLPKNLTIISQNHKTVNVTIKKKDETNGGKQ</sequence>
<dbReference type="InterPro" id="IPR012505">
    <property type="entry name" value="YbbR"/>
</dbReference>
<name>A0A151B5P1_9CLOT</name>
<dbReference type="EMBL" id="LTBA01000005">
    <property type="protein sequence ID" value="KYH35241.1"/>
    <property type="molecule type" value="Genomic_DNA"/>
</dbReference>
<dbReference type="Gene3D" id="2.170.120.40">
    <property type="entry name" value="YbbR-like domain"/>
    <property type="match status" value="2"/>
</dbReference>
<dbReference type="PATRIC" id="fig|1121338.3.peg.886"/>
<dbReference type="Pfam" id="PF07949">
    <property type="entry name" value="YbbR"/>
    <property type="match status" value="3"/>
</dbReference>
<keyword evidence="1" id="KW-0812">Transmembrane</keyword>
<dbReference type="AlphaFoldDB" id="A0A151B5P1"/>
<dbReference type="STRING" id="1121338.CLTEP_08660"/>